<evidence type="ECO:0000313" key="2">
    <source>
        <dbReference type="Proteomes" id="UP000323176"/>
    </source>
</evidence>
<comment type="caution">
    <text evidence="1">The sequence shown here is derived from an EMBL/GenBank/DDBJ whole genome shotgun (WGS) entry which is preliminary data.</text>
</comment>
<accession>A0A5C8F9S3</accession>
<name>A0A5C8F9S3_BRAPL</name>
<gene>
    <name evidence="1" type="ORF">EPJ72_01425</name>
</gene>
<sequence>MKDTIILFDNTKDDKCTVRIKGNYDDILNAYATLIYQTSIKTNKKPQDIVLDILDLFQKSFFN</sequence>
<dbReference type="AlphaFoldDB" id="A0A5C8F9S3"/>
<protein>
    <submittedName>
        <fullName evidence="1">Uncharacterized protein</fullName>
    </submittedName>
</protein>
<dbReference type="OrthoDB" id="308952at2"/>
<organism evidence="1 2">
    <name type="scientific">Brachyspira pilosicoli</name>
    <name type="common">Serpulina pilosicoli</name>
    <dbReference type="NCBI Taxonomy" id="52584"/>
    <lineage>
        <taxon>Bacteria</taxon>
        <taxon>Pseudomonadati</taxon>
        <taxon>Spirochaetota</taxon>
        <taxon>Spirochaetia</taxon>
        <taxon>Brachyspirales</taxon>
        <taxon>Brachyspiraceae</taxon>
        <taxon>Brachyspira</taxon>
    </lineage>
</organism>
<proteinExistence type="predicted"/>
<reference evidence="1 2" key="1">
    <citation type="journal article" date="1992" name="Lakartidningen">
        <title>[Penicillin V and not amoxicillin is the first choice preparation in acute otitis].</title>
        <authorList>
            <person name="Kamme C."/>
            <person name="Lundgren K."/>
            <person name="Prellner K."/>
        </authorList>
    </citation>
    <scope>NUCLEOTIDE SEQUENCE [LARGE SCALE GENOMIC DNA]</scope>
    <source>
        <strain evidence="1 2">PC5538III-hc</strain>
    </source>
</reference>
<evidence type="ECO:0000313" key="1">
    <source>
        <dbReference type="EMBL" id="TXJ46458.1"/>
    </source>
</evidence>
<dbReference type="EMBL" id="SAXY01000012">
    <property type="protein sequence ID" value="TXJ46458.1"/>
    <property type="molecule type" value="Genomic_DNA"/>
</dbReference>
<dbReference type="Proteomes" id="UP000323176">
    <property type="component" value="Unassembled WGS sequence"/>
</dbReference>